<dbReference type="Pfam" id="PF00440">
    <property type="entry name" value="TetR_N"/>
    <property type="match status" value="1"/>
</dbReference>
<comment type="caution">
    <text evidence="6">The sequence shown here is derived from an EMBL/GenBank/DDBJ whole genome shotgun (WGS) entry which is preliminary data.</text>
</comment>
<dbReference type="GO" id="GO:0000976">
    <property type="term" value="F:transcription cis-regulatory region binding"/>
    <property type="evidence" value="ECO:0007669"/>
    <property type="project" value="TreeGrafter"/>
</dbReference>
<keyword evidence="1" id="KW-0805">Transcription regulation</keyword>
<feature type="DNA-binding region" description="H-T-H motif" evidence="4">
    <location>
        <begin position="33"/>
        <end position="52"/>
    </location>
</feature>
<dbReference type="Pfam" id="PF14246">
    <property type="entry name" value="TetR_C_7"/>
    <property type="match status" value="1"/>
</dbReference>
<dbReference type="SUPFAM" id="SSF48498">
    <property type="entry name" value="Tetracyclin repressor-like, C-terminal domain"/>
    <property type="match status" value="1"/>
</dbReference>
<dbReference type="InterPro" id="IPR039536">
    <property type="entry name" value="TetR_C_Proteobacteria"/>
</dbReference>
<dbReference type="SUPFAM" id="SSF46689">
    <property type="entry name" value="Homeodomain-like"/>
    <property type="match status" value="1"/>
</dbReference>
<evidence type="ECO:0000313" key="6">
    <source>
        <dbReference type="EMBL" id="SMP02913.1"/>
    </source>
</evidence>
<dbReference type="GO" id="GO:0045892">
    <property type="term" value="P:negative regulation of DNA-templated transcription"/>
    <property type="evidence" value="ECO:0007669"/>
    <property type="project" value="UniProtKB-ARBA"/>
</dbReference>
<organism evidence="6 7">
    <name type="scientific">Laceyella tengchongensis</name>
    <dbReference type="NCBI Taxonomy" id="574699"/>
    <lineage>
        <taxon>Bacteria</taxon>
        <taxon>Bacillati</taxon>
        <taxon>Bacillota</taxon>
        <taxon>Bacilli</taxon>
        <taxon>Bacillales</taxon>
        <taxon>Thermoactinomycetaceae</taxon>
        <taxon>Laceyella</taxon>
    </lineage>
</organism>
<dbReference type="PANTHER" id="PTHR30055:SF146">
    <property type="entry name" value="HTH-TYPE TRANSCRIPTIONAL DUAL REGULATOR CECR"/>
    <property type="match status" value="1"/>
</dbReference>
<dbReference type="FunFam" id="1.10.10.60:FF:000141">
    <property type="entry name" value="TetR family transcriptional regulator"/>
    <property type="match status" value="1"/>
</dbReference>
<dbReference type="PANTHER" id="PTHR30055">
    <property type="entry name" value="HTH-TYPE TRANSCRIPTIONAL REGULATOR RUTR"/>
    <property type="match status" value="1"/>
</dbReference>
<keyword evidence="7" id="KW-1185">Reference proteome</keyword>
<dbReference type="Proteomes" id="UP001157946">
    <property type="component" value="Unassembled WGS sequence"/>
</dbReference>
<dbReference type="RefSeq" id="WP_102991762.1">
    <property type="nucleotide sequence ID" value="NZ_FXTU01000001.1"/>
</dbReference>
<dbReference type="PRINTS" id="PR00455">
    <property type="entry name" value="HTHTETR"/>
</dbReference>
<evidence type="ECO:0000313" key="7">
    <source>
        <dbReference type="Proteomes" id="UP001157946"/>
    </source>
</evidence>
<accession>A0AA45WJF2</accession>
<name>A0AA45WJF2_9BACL</name>
<dbReference type="InterPro" id="IPR009057">
    <property type="entry name" value="Homeodomain-like_sf"/>
</dbReference>
<evidence type="ECO:0000256" key="4">
    <source>
        <dbReference type="PROSITE-ProRule" id="PRU00335"/>
    </source>
</evidence>
<dbReference type="InterPro" id="IPR001647">
    <property type="entry name" value="HTH_TetR"/>
</dbReference>
<evidence type="ECO:0000256" key="2">
    <source>
        <dbReference type="ARBA" id="ARBA00023125"/>
    </source>
</evidence>
<keyword evidence="2 4" id="KW-0238">DNA-binding</keyword>
<dbReference type="Gene3D" id="1.10.357.10">
    <property type="entry name" value="Tetracycline Repressor, domain 2"/>
    <property type="match status" value="1"/>
</dbReference>
<reference evidence="6" key="1">
    <citation type="submission" date="2017-05" db="EMBL/GenBank/DDBJ databases">
        <authorList>
            <person name="Varghese N."/>
            <person name="Submissions S."/>
        </authorList>
    </citation>
    <scope>NUCLEOTIDE SEQUENCE</scope>
    <source>
        <strain evidence="6">DSM 45262</strain>
    </source>
</reference>
<evidence type="ECO:0000256" key="1">
    <source>
        <dbReference type="ARBA" id="ARBA00023015"/>
    </source>
</evidence>
<protein>
    <submittedName>
        <fullName evidence="6">Transcriptional regulator, TetR family</fullName>
    </submittedName>
</protein>
<sequence>MERPLSPRAQAKKNQICEAAKKLFLELGFAATSMDAVSREAGVSKQTLYGYYDGKEALLVDVLEQLIQNLAQERFFAPPVPLADRTQLREALKQIAEAVVTSLMQVEYLALVRVIISESPRFPRLGQLFRTTVPEQMLKRISSLMRQAQERGLAHFPDAESAARMFVGPILTYVLLDGLFSPATQPQAPSPQQIEAVVDLAMKAMAVECV</sequence>
<dbReference type="GO" id="GO:0003700">
    <property type="term" value="F:DNA-binding transcription factor activity"/>
    <property type="evidence" value="ECO:0007669"/>
    <property type="project" value="TreeGrafter"/>
</dbReference>
<dbReference type="EMBL" id="FXTU01000001">
    <property type="protein sequence ID" value="SMP02913.1"/>
    <property type="molecule type" value="Genomic_DNA"/>
</dbReference>
<dbReference type="InterPro" id="IPR036271">
    <property type="entry name" value="Tet_transcr_reg_TetR-rel_C_sf"/>
</dbReference>
<feature type="domain" description="HTH tetR-type" evidence="5">
    <location>
        <begin position="10"/>
        <end position="70"/>
    </location>
</feature>
<keyword evidence="3" id="KW-0804">Transcription</keyword>
<evidence type="ECO:0000259" key="5">
    <source>
        <dbReference type="PROSITE" id="PS50977"/>
    </source>
</evidence>
<evidence type="ECO:0000256" key="3">
    <source>
        <dbReference type="ARBA" id="ARBA00023163"/>
    </source>
</evidence>
<dbReference type="InterPro" id="IPR050109">
    <property type="entry name" value="HTH-type_TetR-like_transc_reg"/>
</dbReference>
<dbReference type="PROSITE" id="PS50977">
    <property type="entry name" value="HTH_TETR_2"/>
    <property type="match status" value="1"/>
</dbReference>
<gene>
    <name evidence="6" type="ORF">SAMN06265361_101386</name>
</gene>
<dbReference type="AlphaFoldDB" id="A0AA45WJF2"/>
<proteinExistence type="predicted"/>